<dbReference type="EMBL" id="BAAAZP010000193">
    <property type="protein sequence ID" value="GAA3707894.1"/>
    <property type="molecule type" value="Genomic_DNA"/>
</dbReference>
<accession>A0ABP7DR13</accession>
<gene>
    <name evidence="2" type="ORF">GCM10022224_086810</name>
</gene>
<keyword evidence="3" id="KW-1185">Reference proteome</keyword>
<protein>
    <submittedName>
        <fullName evidence="2">Uncharacterized protein</fullName>
    </submittedName>
</protein>
<evidence type="ECO:0000313" key="2">
    <source>
        <dbReference type="EMBL" id="GAA3707894.1"/>
    </source>
</evidence>
<organism evidence="2 3">
    <name type="scientific">Nonomuraea antimicrobica</name>
    <dbReference type="NCBI Taxonomy" id="561173"/>
    <lineage>
        <taxon>Bacteria</taxon>
        <taxon>Bacillati</taxon>
        <taxon>Actinomycetota</taxon>
        <taxon>Actinomycetes</taxon>
        <taxon>Streptosporangiales</taxon>
        <taxon>Streptosporangiaceae</taxon>
        <taxon>Nonomuraea</taxon>
    </lineage>
</organism>
<comment type="caution">
    <text evidence="2">The sequence shown here is derived from an EMBL/GenBank/DDBJ whole genome shotgun (WGS) entry which is preliminary data.</text>
</comment>
<sequence length="51" mass="5712">MHQPRASPVDGEANHDTTFCQSDKNPLIMVLRLHAGTVGFLWWSTKQKTCG</sequence>
<evidence type="ECO:0000313" key="3">
    <source>
        <dbReference type="Proteomes" id="UP001500902"/>
    </source>
</evidence>
<dbReference type="Proteomes" id="UP001500902">
    <property type="component" value="Unassembled WGS sequence"/>
</dbReference>
<proteinExistence type="predicted"/>
<evidence type="ECO:0000256" key="1">
    <source>
        <dbReference type="SAM" id="MobiDB-lite"/>
    </source>
</evidence>
<name>A0ABP7DR13_9ACTN</name>
<feature type="region of interest" description="Disordered" evidence="1">
    <location>
        <begin position="1"/>
        <end position="20"/>
    </location>
</feature>
<reference evidence="3" key="1">
    <citation type="journal article" date="2019" name="Int. J. Syst. Evol. Microbiol.">
        <title>The Global Catalogue of Microorganisms (GCM) 10K type strain sequencing project: providing services to taxonomists for standard genome sequencing and annotation.</title>
        <authorList>
            <consortium name="The Broad Institute Genomics Platform"/>
            <consortium name="The Broad Institute Genome Sequencing Center for Infectious Disease"/>
            <person name="Wu L."/>
            <person name="Ma J."/>
        </authorList>
    </citation>
    <scope>NUCLEOTIDE SEQUENCE [LARGE SCALE GENOMIC DNA]</scope>
    <source>
        <strain evidence="3">JCM 16904</strain>
    </source>
</reference>